<dbReference type="PANTHER" id="PTHR11709">
    <property type="entry name" value="MULTI-COPPER OXIDASE"/>
    <property type="match status" value="1"/>
</dbReference>
<feature type="domain" description="Plastocyanin-like" evidence="5">
    <location>
        <begin position="373"/>
        <end position="481"/>
    </location>
</feature>
<evidence type="ECO:0000313" key="7">
    <source>
        <dbReference type="EMBL" id="QPC43059.1"/>
    </source>
</evidence>
<dbReference type="CDD" id="cd13861">
    <property type="entry name" value="CuRO_1_CumA_like"/>
    <property type="match status" value="1"/>
</dbReference>
<feature type="chain" id="PRO_5032820243" evidence="3">
    <location>
        <begin position="24"/>
        <end position="482"/>
    </location>
</feature>
<dbReference type="GO" id="GO:0030288">
    <property type="term" value="C:outer membrane-bounded periplasmic space"/>
    <property type="evidence" value="ECO:0007669"/>
    <property type="project" value="TreeGrafter"/>
</dbReference>
<gene>
    <name evidence="7" type="ORF">HW532_10395</name>
</gene>
<evidence type="ECO:0000313" key="8">
    <source>
        <dbReference type="Proteomes" id="UP000593594"/>
    </source>
</evidence>
<dbReference type="InterPro" id="IPR008972">
    <property type="entry name" value="Cupredoxin"/>
</dbReference>
<reference evidence="7 8" key="1">
    <citation type="submission" date="2020-06" db="EMBL/GenBank/DDBJ databases">
        <title>Genome sequence of 2 isolates from Red Sea Mangroves.</title>
        <authorList>
            <person name="Sefrji F."/>
            <person name="Michoud G."/>
            <person name="Merlino G."/>
            <person name="Daffonchio D."/>
        </authorList>
    </citation>
    <scope>NUCLEOTIDE SEQUENCE [LARGE SCALE GENOMIC DNA]</scope>
    <source>
        <strain evidence="7 8">R1DC25</strain>
    </source>
</reference>
<dbReference type="Proteomes" id="UP000593594">
    <property type="component" value="Chromosome"/>
</dbReference>
<evidence type="ECO:0000256" key="2">
    <source>
        <dbReference type="ARBA" id="ARBA00023002"/>
    </source>
</evidence>
<dbReference type="EMBL" id="CP058214">
    <property type="protein sequence ID" value="QPC43059.1"/>
    <property type="molecule type" value="Genomic_DNA"/>
</dbReference>
<keyword evidence="1" id="KW-0479">Metal-binding</keyword>
<dbReference type="InterPro" id="IPR011707">
    <property type="entry name" value="Cu-oxidase-like_N"/>
</dbReference>
<feature type="domain" description="Plastocyanin-like" evidence="4">
    <location>
        <begin position="173"/>
        <end position="285"/>
    </location>
</feature>
<dbReference type="Pfam" id="PF00394">
    <property type="entry name" value="Cu-oxidase"/>
    <property type="match status" value="1"/>
</dbReference>
<dbReference type="InterPro" id="IPR045087">
    <property type="entry name" value="Cu-oxidase_fam"/>
</dbReference>
<evidence type="ECO:0000259" key="6">
    <source>
        <dbReference type="Pfam" id="PF07732"/>
    </source>
</evidence>
<dbReference type="PANTHER" id="PTHR11709:SF2">
    <property type="entry name" value="MULTICOPPER OXIDASE LPR1"/>
    <property type="match status" value="1"/>
</dbReference>
<feature type="domain" description="Plastocyanin-like" evidence="6">
    <location>
        <begin position="55"/>
        <end position="165"/>
    </location>
</feature>
<evidence type="ECO:0000259" key="4">
    <source>
        <dbReference type="Pfam" id="PF00394"/>
    </source>
</evidence>
<dbReference type="CDD" id="cd13906">
    <property type="entry name" value="CuRO_3_CumA_like"/>
    <property type="match status" value="1"/>
</dbReference>
<dbReference type="KEGG" id="kmn:HW532_10395"/>
<proteinExistence type="predicted"/>
<protein>
    <submittedName>
        <fullName evidence="7">Multicopper oxidase family protein</fullName>
    </submittedName>
</protein>
<dbReference type="PROSITE" id="PS51318">
    <property type="entry name" value="TAT"/>
    <property type="match status" value="1"/>
</dbReference>
<dbReference type="RefSeq" id="WP_213164299.1">
    <property type="nucleotide sequence ID" value="NZ_CP058214.1"/>
</dbReference>
<dbReference type="InterPro" id="IPR011706">
    <property type="entry name" value="Cu-oxidase_C"/>
</dbReference>
<evidence type="ECO:0000256" key="3">
    <source>
        <dbReference type="SAM" id="SignalP"/>
    </source>
</evidence>
<dbReference type="AlphaFoldDB" id="A0A7S8C462"/>
<dbReference type="InterPro" id="IPR001117">
    <property type="entry name" value="Cu-oxidase_2nd"/>
</dbReference>
<evidence type="ECO:0000256" key="1">
    <source>
        <dbReference type="ARBA" id="ARBA00022723"/>
    </source>
</evidence>
<dbReference type="GO" id="GO:0016491">
    <property type="term" value="F:oxidoreductase activity"/>
    <property type="evidence" value="ECO:0007669"/>
    <property type="project" value="UniProtKB-KW"/>
</dbReference>
<dbReference type="Pfam" id="PF07731">
    <property type="entry name" value="Cu-oxidase_2"/>
    <property type="match status" value="1"/>
</dbReference>
<dbReference type="InterPro" id="IPR033138">
    <property type="entry name" value="Cu_oxidase_CS"/>
</dbReference>
<name>A0A7S8C462_9HYPH</name>
<sequence>MTNRPSPALTRRTFLASAGAVIAAAGGVSPLPAVPRARAAGPREFRLTLGTGSARIAPEPYPETEVWAYNRTVPGPEIRVRQGERLRIVAENGLDEPTTVHWHGMRVPNAMDGVPGVTQDAIAPGDRFVYEFDAVDAGTFWYHPHQRSFEQVARGLSGALVVEEAEPLRVDRDVTWVLDDWRLTEEAAIEGDFGNAHDAIHAGRLGNTVTVNGRIPDRFAVRRGERIRLRLVNVANARIFGLAFAGHEPLVVALDGQPVEPHAPEGGRIVLGPAMRADIVLDMTGRTGERHTVTDTFYEGLEYRLTDLAYGGEALRERTPDWPVALPANPLAEPDLDAAERHEVVFNGGMMAGMRMQGADGREAGSMMAMMREGSFWFINGKAATGTDMEPVLTLRRNRSHIISMVNRTGWYHPMHLHGHSFRVISRNGVPTARREWQDTVLVGPEERVEVALVADNPGDWMFHCHILEHQAAGMMAVIRVA</sequence>
<dbReference type="InterPro" id="IPR002355">
    <property type="entry name" value="Cu_oxidase_Cu_BS"/>
</dbReference>
<evidence type="ECO:0000259" key="5">
    <source>
        <dbReference type="Pfam" id="PF07731"/>
    </source>
</evidence>
<organism evidence="7 8">
    <name type="scientific">Kaustia mangrovi</name>
    <dbReference type="NCBI Taxonomy" id="2593653"/>
    <lineage>
        <taxon>Bacteria</taxon>
        <taxon>Pseudomonadati</taxon>
        <taxon>Pseudomonadota</taxon>
        <taxon>Alphaproteobacteria</taxon>
        <taxon>Hyphomicrobiales</taxon>
        <taxon>Parvibaculaceae</taxon>
        <taxon>Kaustia</taxon>
    </lineage>
</organism>
<dbReference type="GO" id="GO:0005507">
    <property type="term" value="F:copper ion binding"/>
    <property type="evidence" value="ECO:0007669"/>
    <property type="project" value="InterPro"/>
</dbReference>
<accession>A0A7S8C462</accession>
<keyword evidence="2" id="KW-0560">Oxidoreductase</keyword>
<dbReference type="PROSITE" id="PS00080">
    <property type="entry name" value="MULTICOPPER_OXIDASE2"/>
    <property type="match status" value="1"/>
</dbReference>
<dbReference type="CDD" id="cd13885">
    <property type="entry name" value="CuRO_2_CumA_like"/>
    <property type="match status" value="1"/>
</dbReference>
<dbReference type="PROSITE" id="PS00079">
    <property type="entry name" value="MULTICOPPER_OXIDASE1"/>
    <property type="match status" value="1"/>
</dbReference>
<dbReference type="Gene3D" id="2.60.40.420">
    <property type="entry name" value="Cupredoxins - blue copper proteins"/>
    <property type="match status" value="3"/>
</dbReference>
<keyword evidence="3" id="KW-0732">Signal</keyword>
<dbReference type="InterPro" id="IPR006311">
    <property type="entry name" value="TAT_signal"/>
</dbReference>
<dbReference type="SUPFAM" id="SSF49503">
    <property type="entry name" value="Cupredoxins"/>
    <property type="match status" value="3"/>
</dbReference>
<keyword evidence="8" id="KW-1185">Reference proteome</keyword>
<feature type="signal peptide" evidence="3">
    <location>
        <begin position="1"/>
        <end position="23"/>
    </location>
</feature>
<dbReference type="Pfam" id="PF07732">
    <property type="entry name" value="Cu-oxidase_3"/>
    <property type="match status" value="1"/>
</dbReference>